<comment type="caution">
    <text evidence="2">The sequence shown here is derived from an EMBL/GenBank/DDBJ whole genome shotgun (WGS) entry which is preliminary data.</text>
</comment>
<evidence type="ECO:0000313" key="2">
    <source>
        <dbReference type="EMBL" id="KAL3851415.1"/>
    </source>
</evidence>
<keyword evidence="1" id="KW-0472">Membrane</keyword>
<proteinExistence type="predicted"/>
<keyword evidence="1" id="KW-1133">Transmembrane helix</keyword>
<keyword evidence="1" id="KW-0812">Transmembrane</keyword>
<accession>A0ABD3UQR6</accession>
<keyword evidence="3" id="KW-1185">Reference proteome</keyword>
<dbReference type="Proteomes" id="UP001634393">
    <property type="component" value="Unassembled WGS sequence"/>
</dbReference>
<feature type="transmembrane region" description="Helical" evidence="1">
    <location>
        <begin position="21"/>
        <end position="38"/>
    </location>
</feature>
<reference evidence="2 3" key="1">
    <citation type="submission" date="2024-12" db="EMBL/GenBank/DDBJ databases">
        <title>The unique morphological basis and parallel evolutionary history of personate flowers in Penstemon.</title>
        <authorList>
            <person name="Depatie T.H."/>
            <person name="Wessinger C.A."/>
        </authorList>
    </citation>
    <scope>NUCLEOTIDE SEQUENCE [LARGE SCALE GENOMIC DNA]</scope>
    <source>
        <strain evidence="2">WTNN_2</strain>
        <tissue evidence="2">Leaf</tissue>
    </source>
</reference>
<dbReference type="AlphaFoldDB" id="A0ABD3UQR6"/>
<evidence type="ECO:0000313" key="3">
    <source>
        <dbReference type="Proteomes" id="UP001634393"/>
    </source>
</evidence>
<dbReference type="EMBL" id="JBJXBP010000001">
    <property type="protein sequence ID" value="KAL3851415.1"/>
    <property type="molecule type" value="Genomic_DNA"/>
</dbReference>
<evidence type="ECO:0000256" key="1">
    <source>
        <dbReference type="SAM" id="Phobius"/>
    </source>
</evidence>
<protein>
    <recommendedName>
        <fullName evidence="4">Transmembrane protein</fullName>
    </recommendedName>
</protein>
<name>A0ABD3UQR6_9LAMI</name>
<evidence type="ECO:0008006" key="4">
    <source>
        <dbReference type="Google" id="ProtNLM"/>
    </source>
</evidence>
<organism evidence="2 3">
    <name type="scientific">Penstemon smallii</name>
    <dbReference type="NCBI Taxonomy" id="265156"/>
    <lineage>
        <taxon>Eukaryota</taxon>
        <taxon>Viridiplantae</taxon>
        <taxon>Streptophyta</taxon>
        <taxon>Embryophyta</taxon>
        <taxon>Tracheophyta</taxon>
        <taxon>Spermatophyta</taxon>
        <taxon>Magnoliopsida</taxon>
        <taxon>eudicotyledons</taxon>
        <taxon>Gunneridae</taxon>
        <taxon>Pentapetalae</taxon>
        <taxon>asterids</taxon>
        <taxon>lamiids</taxon>
        <taxon>Lamiales</taxon>
        <taxon>Plantaginaceae</taxon>
        <taxon>Cheloneae</taxon>
        <taxon>Penstemon</taxon>
    </lineage>
</organism>
<sequence>MIDHPSKRSPGEKMDLGKKTRCARAICLSIVLYIVMIIDRVKCCTSWRNVHWWCIDNLTVYDFIKGGLVSLFNI</sequence>
<gene>
    <name evidence="2" type="ORF">ACJIZ3_013297</name>
</gene>